<evidence type="ECO:0008006" key="4">
    <source>
        <dbReference type="Google" id="ProtNLM"/>
    </source>
</evidence>
<organism evidence="2 3">
    <name type="scientific">Flavobacterium arcticum</name>
    <dbReference type="NCBI Taxonomy" id="1784713"/>
    <lineage>
        <taxon>Bacteria</taxon>
        <taxon>Pseudomonadati</taxon>
        <taxon>Bacteroidota</taxon>
        <taxon>Flavobacteriia</taxon>
        <taxon>Flavobacteriales</taxon>
        <taxon>Flavobacteriaceae</taxon>
        <taxon>Flavobacterium</taxon>
    </lineage>
</organism>
<keyword evidence="1" id="KW-0812">Transmembrane</keyword>
<keyword evidence="1" id="KW-0472">Membrane</keyword>
<dbReference type="EMBL" id="CP031188">
    <property type="protein sequence ID" value="AXG73992.1"/>
    <property type="molecule type" value="Genomic_DNA"/>
</dbReference>
<keyword evidence="1" id="KW-1133">Transmembrane helix</keyword>
<feature type="transmembrane region" description="Helical" evidence="1">
    <location>
        <begin position="44"/>
        <end position="66"/>
    </location>
</feature>
<proteinExistence type="predicted"/>
<evidence type="ECO:0000256" key="1">
    <source>
        <dbReference type="SAM" id="Phobius"/>
    </source>
</evidence>
<dbReference type="AlphaFoldDB" id="A0A345HBN2"/>
<feature type="transmembrane region" description="Helical" evidence="1">
    <location>
        <begin position="86"/>
        <end position="104"/>
    </location>
</feature>
<keyword evidence="3" id="KW-1185">Reference proteome</keyword>
<gene>
    <name evidence="2" type="ORF">DVK85_06940</name>
</gene>
<dbReference type="OrthoDB" id="329514at2"/>
<evidence type="ECO:0000313" key="2">
    <source>
        <dbReference type="EMBL" id="AXG73992.1"/>
    </source>
</evidence>
<dbReference type="KEGG" id="fat:DVK85_06940"/>
<dbReference type="RefSeq" id="WP_114677751.1">
    <property type="nucleotide sequence ID" value="NZ_CP031188.1"/>
</dbReference>
<accession>A0A345HBN2</accession>
<evidence type="ECO:0000313" key="3">
    <source>
        <dbReference type="Proteomes" id="UP000253951"/>
    </source>
</evidence>
<feature type="transmembrane region" description="Helical" evidence="1">
    <location>
        <begin position="125"/>
        <end position="144"/>
    </location>
</feature>
<sequence length="146" mass="16253">MYSTIQELHSYIAFAVLGLLLIAALNAFTGIAAKRPFLKKDRQIALIALAFAHTQFVIGLILLFLSPYFEAVKASGMGAAMKDSTIRLYVVEHPLINIIALILITIGWSKHKKATDDTTKFKKIAYMYAIGLVLLLSRIPWSAWLD</sequence>
<name>A0A345HBN2_9FLAO</name>
<reference evidence="2 3" key="1">
    <citation type="submission" date="2018-07" db="EMBL/GenBank/DDBJ databases">
        <title>Complete genome sequence of Flavobacterium arcticum type strain SM1502T.</title>
        <authorList>
            <person name="Li Y."/>
            <person name="Li D.-D."/>
        </authorList>
    </citation>
    <scope>NUCLEOTIDE SEQUENCE [LARGE SCALE GENOMIC DNA]</scope>
    <source>
        <strain evidence="2 3">SM1502</strain>
    </source>
</reference>
<protein>
    <recommendedName>
        <fullName evidence="4">50S ribosomal protein L27</fullName>
    </recommendedName>
</protein>
<dbReference type="Proteomes" id="UP000253951">
    <property type="component" value="Chromosome"/>
</dbReference>
<feature type="transmembrane region" description="Helical" evidence="1">
    <location>
        <begin position="12"/>
        <end position="32"/>
    </location>
</feature>